<evidence type="ECO:0000313" key="3">
    <source>
        <dbReference type="EMBL" id="KAJ8778780.1"/>
    </source>
</evidence>
<feature type="compositionally biased region" description="Basic and acidic residues" evidence="1">
    <location>
        <begin position="130"/>
        <end position="160"/>
    </location>
</feature>
<sequence>MVMSEAQGLSPSSVPGQVLLPLVLALLQELVTSGEPGDPPENFKVCEWLLFPLTRKDEDFTAFPFLWPKSRIQATVSEVGADSMELRHSPRLQDLKQRQKQALVKTKVNELCLRAPKSLRLPGPGSSPRLPEERSEAEPGRPRGTIRRGDAGTRPEDERRRAARALTRVGATAPGRRRCDEPASGDALAGARAGRSAQVGLRSPRCAPRRAPAGRRMGAGAPGPRPPLLPQRPLLAPRPAGALCSCT</sequence>
<feature type="region of interest" description="Disordered" evidence="1">
    <location>
        <begin position="172"/>
        <end position="247"/>
    </location>
</feature>
<keyword evidence="4" id="KW-1185">Reference proteome</keyword>
<feature type="chain" id="PRO_5044324024" evidence="2">
    <location>
        <begin position="35"/>
        <end position="247"/>
    </location>
</feature>
<proteinExistence type="predicted"/>
<feature type="signal peptide" evidence="2">
    <location>
        <begin position="1"/>
        <end position="34"/>
    </location>
</feature>
<feature type="region of interest" description="Disordered" evidence="1">
    <location>
        <begin position="115"/>
        <end position="160"/>
    </location>
</feature>
<feature type="compositionally biased region" description="Low complexity" evidence="1">
    <location>
        <begin position="231"/>
        <end position="247"/>
    </location>
</feature>
<accession>A0AB34GJ95</accession>
<evidence type="ECO:0000256" key="2">
    <source>
        <dbReference type="SAM" id="SignalP"/>
    </source>
</evidence>
<protein>
    <submittedName>
        <fullName evidence="3">Uncharacterized protein</fullName>
    </submittedName>
</protein>
<evidence type="ECO:0000256" key="1">
    <source>
        <dbReference type="SAM" id="MobiDB-lite"/>
    </source>
</evidence>
<gene>
    <name evidence="3" type="ORF">J1605_013457</name>
</gene>
<dbReference type="Proteomes" id="UP001159641">
    <property type="component" value="Unassembled WGS sequence"/>
</dbReference>
<dbReference type="AlphaFoldDB" id="A0AB34GJ95"/>
<organism evidence="3 4">
    <name type="scientific">Eschrichtius robustus</name>
    <name type="common">California gray whale</name>
    <name type="synonym">Eschrichtius gibbosus</name>
    <dbReference type="NCBI Taxonomy" id="9764"/>
    <lineage>
        <taxon>Eukaryota</taxon>
        <taxon>Metazoa</taxon>
        <taxon>Chordata</taxon>
        <taxon>Craniata</taxon>
        <taxon>Vertebrata</taxon>
        <taxon>Euteleostomi</taxon>
        <taxon>Mammalia</taxon>
        <taxon>Eutheria</taxon>
        <taxon>Laurasiatheria</taxon>
        <taxon>Artiodactyla</taxon>
        <taxon>Whippomorpha</taxon>
        <taxon>Cetacea</taxon>
        <taxon>Mysticeti</taxon>
        <taxon>Eschrichtiidae</taxon>
        <taxon>Eschrichtius</taxon>
    </lineage>
</organism>
<reference evidence="3 4" key="1">
    <citation type="submission" date="2022-11" db="EMBL/GenBank/DDBJ databases">
        <title>Whole genome sequence of Eschrichtius robustus ER-17-0199.</title>
        <authorList>
            <person name="Bruniche-Olsen A."/>
            <person name="Black A.N."/>
            <person name="Fields C.J."/>
            <person name="Walden K."/>
            <person name="Dewoody J.A."/>
        </authorList>
    </citation>
    <scope>NUCLEOTIDE SEQUENCE [LARGE SCALE GENOMIC DNA]</scope>
    <source>
        <strain evidence="3">ER-17-0199</strain>
        <tissue evidence="3">Blubber</tissue>
    </source>
</reference>
<comment type="caution">
    <text evidence="3">The sequence shown here is derived from an EMBL/GenBank/DDBJ whole genome shotgun (WGS) entry which is preliminary data.</text>
</comment>
<name>A0AB34GJ95_ESCRO</name>
<evidence type="ECO:0000313" key="4">
    <source>
        <dbReference type="Proteomes" id="UP001159641"/>
    </source>
</evidence>
<dbReference type="EMBL" id="JAIQCJ010002240">
    <property type="protein sequence ID" value="KAJ8778780.1"/>
    <property type="molecule type" value="Genomic_DNA"/>
</dbReference>
<feature type="compositionally biased region" description="Low complexity" evidence="1">
    <location>
        <begin position="204"/>
        <end position="219"/>
    </location>
</feature>
<keyword evidence="2" id="KW-0732">Signal</keyword>